<dbReference type="AlphaFoldDB" id="A0AA86RQ31"/>
<reference evidence="1" key="1">
    <citation type="submission" date="2023-10" db="EMBL/GenBank/DDBJ databases">
        <authorList>
            <person name="Domelevo Entfellner J.-B."/>
        </authorList>
    </citation>
    <scope>NUCLEOTIDE SEQUENCE</scope>
</reference>
<evidence type="ECO:0000313" key="1">
    <source>
        <dbReference type="EMBL" id="CAJ1810509.1"/>
    </source>
</evidence>
<name>A0AA86RQ31_9FABA</name>
<dbReference type="Proteomes" id="UP001189624">
    <property type="component" value="Chromosome 1"/>
</dbReference>
<evidence type="ECO:0000313" key="2">
    <source>
        <dbReference type="Proteomes" id="UP001189624"/>
    </source>
</evidence>
<sequence length="57" mass="6310">MPLPYTILSGTGTVSVINDEHGPRGSSRCNKLRKFLEPACEVARSTRKLVQNHLDSE</sequence>
<dbReference type="EMBL" id="OY731398">
    <property type="protein sequence ID" value="CAJ1810509.1"/>
    <property type="molecule type" value="Genomic_DNA"/>
</dbReference>
<gene>
    <name evidence="1" type="ORF">AYBTSS11_LOCUS883</name>
</gene>
<keyword evidence="2" id="KW-1185">Reference proteome</keyword>
<proteinExistence type="predicted"/>
<accession>A0AA86RQ31</accession>
<dbReference type="Gramene" id="rna-AYBTSS11_LOCUS883">
    <property type="protein sequence ID" value="CAJ1810509.1"/>
    <property type="gene ID" value="gene-AYBTSS11_LOCUS883"/>
</dbReference>
<protein>
    <submittedName>
        <fullName evidence="1">Uncharacterized protein</fullName>
    </submittedName>
</protein>
<organism evidence="1 2">
    <name type="scientific">Sphenostylis stenocarpa</name>
    <dbReference type="NCBI Taxonomy" id="92480"/>
    <lineage>
        <taxon>Eukaryota</taxon>
        <taxon>Viridiplantae</taxon>
        <taxon>Streptophyta</taxon>
        <taxon>Embryophyta</taxon>
        <taxon>Tracheophyta</taxon>
        <taxon>Spermatophyta</taxon>
        <taxon>Magnoliopsida</taxon>
        <taxon>eudicotyledons</taxon>
        <taxon>Gunneridae</taxon>
        <taxon>Pentapetalae</taxon>
        <taxon>rosids</taxon>
        <taxon>fabids</taxon>
        <taxon>Fabales</taxon>
        <taxon>Fabaceae</taxon>
        <taxon>Papilionoideae</taxon>
        <taxon>50 kb inversion clade</taxon>
        <taxon>NPAAA clade</taxon>
        <taxon>indigoferoid/millettioid clade</taxon>
        <taxon>Phaseoleae</taxon>
        <taxon>Sphenostylis</taxon>
    </lineage>
</organism>